<dbReference type="Proteomes" id="UP000182257">
    <property type="component" value="Unassembled WGS sequence"/>
</dbReference>
<dbReference type="SUPFAM" id="SSF52540">
    <property type="entry name" value="P-loop containing nucleoside triphosphate hydrolases"/>
    <property type="match status" value="1"/>
</dbReference>
<protein>
    <submittedName>
        <fullName evidence="1">AAA domain-containing protein</fullName>
    </submittedName>
</protein>
<sequence length="326" mass="36531">MFRSWLNQANLPNLVGGSNMLKNYITGETLLNKGVSEVPTLLEPLLPKSGLVCIAGSSDTGKSAFLRQLAMAVSAGLDSFLGMSLHTEHRSAIYVSTEDDETASAYLVGRQNGDLQLEAQSLRGLRFIFDSEDVIADLDKCLADQPADLVVVDCFSDLYTGSMNEGNQVRQFLVKYSLLACKHKCLIMFLHHCGKRTEMFAPSKHNLLGSQAFEAKMRLVLELRTDLRDVNYKHLCCVKGNYLSADYKSESIKLMFSEHLTFAETGERVPFEELVPVDTEREAKYKLAKQLKEEGLTYEQIAKQLGYTDKSSVTKLIQRFEKKKCV</sequence>
<proteinExistence type="predicted"/>
<evidence type="ECO:0000313" key="1">
    <source>
        <dbReference type="EMBL" id="SEA70880.1"/>
    </source>
</evidence>
<dbReference type="Gene3D" id="3.40.50.300">
    <property type="entry name" value="P-loop containing nucleotide triphosphate hydrolases"/>
    <property type="match status" value="1"/>
</dbReference>
<reference evidence="1 2" key="1">
    <citation type="submission" date="2016-10" db="EMBL/GenBank/DDBJ databases">
        <authorList>
            <person name="de Groot N.N."/>
        </authorList>
    </citation>
    <scope>NUCLEOTIDE SEQUENCE [LARGE SCALE GENOMIC DNA]</scope>
    <source>
        <strain evidence="1 2">D31d</strain>
    </source>
</reference>
<dbReference type="Pfam" id="PF13481">
    <property type="entry name" value="AAA_25"/>
    <property type="match status" value="1"/>
</dbReference>
<name>A0A1H4DEL0_XYLRU</name>
<evidence type="ECO:0000313" key="2">
    <source>
        <dbReference type="Proteomes" id="UP000182257"/>
    </source>
</evidence>
<dbReference type="EMBL" id="FNRF01000004">
    <property type="protein sequence ID" value="SEA70880.1"/>
    <property type="molecule type" value="Genomic_DNA"/>
</dbReference>
<dbReference type="OrthoDB" id="795326at2"/>
<dbReference type="InterPro" id="IPR027417">
    <property type="entry name" value="P-loop_NTPase"/>
</dbReference>
<accession>A0A1H4DEL0</accession>
<organism evidence="1 2">
    <name type="scientific">Xylanibacter ruminicola</name>
    <name type="common">Prevotella ruminicola</name>
    <dbReference type="NCBI Taxonomy" id="839"/>
    <lineage>
        <taxon>Bacteria</taxon>
        <taxon>Pseudomonadati</taxon>
        <taxon>Bacteroidota</taxon>
        <taxon>Bacteroidia</taxon>
        <taxon>Bacteroidales</taxon>
        <taxon>Prevotellaceae</taxon>
        <taxon>Xylanibacter</taxon>
    </lineage>
</organism>
<gene>
    <name evidence="1" type="ORF">SAMN05216462_2262</name>
</gene>
<dbReference type="AlphaFoldDB" id="A0A1H4DEL0"/>